<keyword evidence="3 5" id="KW-1133">Transmembrane helix</keyword>
<protein>
    <recommendedName>
        <fullName evidence="7">GTPase</fullName>
    </recommendedName>
</protein>
<evidence type="ECO:0000256" key="1">
    <source>
        <dbReference type="ARBA" id="ARBA00004141"/>
    </source>
</evidence>
<gene>
    <name evidence="6" type="ORF">EPICR_90004</name>
</gene>
<evidence type="ECO:0000256" key="5">
    <source>
        <dbReference type="SAM" id="Phobius"/>
    </source>
</evidence>
<keyword evidence="2 5" id="KW-0812">Transmembrane</keyword>
<keyword evidence="4 5" id="KW-0472">Membrane</keyword>
<dbReference type="AlphaFoldDB" id="A0A484HKX6"/>
<evidence type="ECO:0000313" key="6">
    <source>
        <dbReference type="EMBL" id="VEN75409.1"/>
    </source>
</evidence>
<evidence type="ECO:0000256" key="4">
    <source>
        <dbReference type="ARBA" id="ARBA00023136"/>
    </source>
</evidence>
<evidence type="ECO:0000256" key="3">
    <source>
        <dbReference type="ARBA" id="ARBA00022989"/>
    </source>
</evidence>
<sequence length="188" mass="20082">MEKEKEKVEKEKNDEVKEVSKEEVDKLIRHHMYSAFGIGLIPLPLLDMAALTGVQINLVRKLAKMHGVPFSRDKVKNILSSLVAGTASTAVGARAASYAKVIPIVGYSLGAVSVSVLGAASVYAVGKVFNQHFASGGTFLSFDSEKVKDYYSKMFKKGKETASDIKAKVGGKTADKGTAGDKEKGKVA</sequence>
<organism evidence="6">
    <name type="scientific">uncultured Desulfobacteraceae bacterium</name>
    <dbReference type="NCBI Taxonomy" id="218296"/>
    <lineage>
        <taxon>Bacteria</taxon>
        <taxon>Pseudomonadati</taxon>
        <taxon>Thermodesulfobacteriota</taxon>
        <taxon>Desulfobacteria</taxon>
        <taxon>Desulfobacterales</taxon>
        <taxon>Desulfobacteraceae</taxon>
        <taxon>environmental samples</taxon>
    </lineage>
</organism>
<evidence type="ECO:0008006" key="7">
    <source>
        <dbReference type="Google" id="ProtNLM"/>
    </source>
</evidence>
<dbReference type="GO" id="GO:0016020">
    <property type="term" value="C:membrane"/>
    <property type="evidence" value="ECO:0007669"/>
    <property type="project" value="UniProtKB-SubCell"/>
</dbReference>
<feature type="transmembrane region" description="Helical" evidence="5">
    <location>
        <begin position="78"/>
        <end position="98"/>
    </location>
</feature>
<comment type="subcellular location">
    <subcellularLocation>
        <location evidence="1">Membrane</location>
        <topology evidence="1">Multi-pass membrane protein</topology>
    </subcellularLocation>
</comment>
<accession>A0A484HKX6</accession>
<dbReference type="Pfam" id="PF05128">
    <property type="entry name" value="DUF697"/>
    <property type="match status" value="1"/>
</dbReference>
<dbReference type="EMBL" id="CAACVI010000052">
    <property type="protein sequence ID" value="VEN75409.1"/>
    <property type="molecule type" value="Genomic_DNA"/>
</dbReference>
<feature type="transmembrane region" description="Helical" evidence="5">
    <location>
        <begin position="104"/>
        <end position="125"/>
    </location>
</feature>
<proteinExistence type="predicted"/>
<dbReference type="InterPro" id="IPR021147">
    <property type="entry name" value="DUF697"/>
</dbReference>
<feature type="transmembrane region" description="Helical" evidence="5">
    <location>
        <begin position="33"/>
        <end position="58"/>
    </location>
</feature>
<evidence type="ECO:0000256" key="2">
    <source>
        <dbReference type="ARBA" id="ARBA00022692"/>
    </source>
</evidence>
<name>A0A484HKX6_9BACT</name>
<reference evidence="6" key="1">
    <citation type="submission" date="2019-01" db="EMBL/GenBank/DDBJ databases">
        <authorList>
            <consortium name="Genoscope - CEA"/>
            <person name="William W."/>
        </authorList>
    </citation>
    <scope>NUCLEOTIDE SEQUENCE</scope>
    <source>
        <strain evidence="6">CR-1</strain>
    </source>
</reference>